<evidence type="ECO:0000313" key="3">
    <source>
        <dbReference type="Proteomes" id="UP000663829"/>
    </source>
</evidence>
<proteinExistence type="predicted"/>
<accession>A0A815I1N3</accession>
<organism evidence="1 3">
    <name type="scientific">Didymodactylos carnosus</name>
    <dbReference type="NCBI Taxonomy" id="1234261"/>
    <lineage>
        <taxon>Eukaryota</taxon>
        <taxon>Metazoa</taxon>
        <taxon>Spiralia</taxon>
        <taxon>Gnathifera</taxon>
        <taxon>Rotifera</taxon>
        <taxon>Eurotatoria</taxon>
        <taxon>Bdelloidea</taxon>
        <taxon>Philodinida</taxon>
        <taxon>Philodinidae</taxon>
        <taxon>Didymodactylos</taxon>
    </lineage>
</organism>
<protein>
    <submittedName>
        <fullName evidence="1">Uncharacterized protein</fullName>
    </submittedName>
</protein>
<dbReference type="Proteomes" id="UP000681722">
    <property type="component" value="Unassembled WGS sequence"/>
</dbReference>
<reference evidence="1" key="1">
    <citation type="submission" date="2021-02" db="EMBL/GenBank/DDBJ databases">
        <authorList>
            <person name="Nowell W R."/>
        </authorList>
    </citation>
    <scope>NUCLEOTIDE SEQUENCE</scope>
</reference>
<comment type="caution">
    <text evidence="1">The sequence shown here is derived from an EMBL/GenBank/DDBJ whole genome shotgun (WGS) entry which is preliminary data.</text>
</comment>
<dbReference type="AlphaFoldDB" id="A0A815I1N3"/>
<sequence length="368" mass="42482">MGVICLITNCCLNSEIIKSFQIDNEYSEAMSNILNYKEFQQKVKSKWINDETILINMVIQCLTNCCRSDNNEMIRTVLREKKIISNCLILTQICHDDNLGMRTSLLLAELLNDSDLNATSTDVINDLINDYFTYLIRAFNSTTQSYHHTDILLLLKGLLLLCKNDIIQDLISKTDNIKILIEMSIQYPIMYDILWTLSFHSNIQIQLKNDKAFVNTIKRLKDDKAVSAKHIITENISNEHITPIISSPNIQKQYQNKEVKKWTNTDIVHWCEDYNLITFSKILSNFDGNSLIQLHLLCKTNSNQVIDLLQNDSKKLGYDLSILELARFQSQLEKIIFEKDENRKKTTLSIKSPTISTSNRVSKTCLIL</sequence>
<dbReference type="Proteomes" id="UP000663829">
    <property type="component" value="Unassembled WGS sequence"/>
</dbReference>
<evidence type="ECO:0000313" key="1">
    <source>
        <dbReference type="EMBL" id="CAF1360284.1"/>
    </source>
</evidence>
<dbReference type="OrthoDB" id="6160824at2759"/>
<dbReference type="EMBL" id="CAJNOQ010015371">
    <property type="protein sequence ID" value="CAF1360284.1"/>
    <property type="molecule type" value="Genomic_DNA"/>
</dbReference>
<keyword evidence="3" id="KW-1185">Reference proteome</keyword>
<gene>
    <name evidence="1" type="ORF">GPM918_LOCUS31343</name>
    <name evidence="2" type="ORF">SRO942_LOCUS31979</name>
</gene>
<name>A0A815I1N3_9BILA</name>
<evidence type="ECO:0000313" key="2">
    <source>
        <dbReference type="EMBL" id="CAF4237687.1"/>
    </source>
</evidence>
<dbReference type="EMBL" id="CAJOBC010069521">
    <property type="protein sequence ID" value="CAF4237687.1"/>
    <property type="molecule type" value="Genomic_DNA"/>
</dbReference>